<keyword evidence="5" id="KW-0805">Transcription regulation</keyword>
<dbReference type="InterPro" id="IPR012337">
    <property type="entry name" value="RNaseH-like_sf"/>
</dbReference>
<keyword evidence="7" id="KW-0804">Transcription</keyword>
<dbReference type="SUPFAM" id="SSF140996">
    <property type="entry name" value="Hermes dimerisation domain"/>
    <property type="match status" value="1"/>
</dbReference>
<keyword evidence="6" id="KW-0238">DNA-binding</keyword>
<name>A0A2H1X2G2_SPOFR</name>
<sequence>MKLRTRTMKIFLNMAPKCEYWKYFEKIDNSRARCRTCAKIIKTSGNTSNLKAHVNKMHSTLVSSSSVSLHRPADSAGTLIFRAPSAPQPCTSSASSSRPETVEVCETESECESESSVSSAGSTKKVRHHQPTLSSSFRNISAYAETGAKGVQLTNAILYMICKDSQPFQIVENEGFLNLMKIKWGIHKEKVQAVVTDAGANIIKAVELVFGKKYHIPCFAHMLNLVAQKSIEKTDGLLELINSVKKIVTWFKQSVIASDELRKESDLKLIQDVSTRWNSTFYMIERFLKLRPAINTIINCHASAPPMLTAREIIDLNDICEILRPIEVATREICGEKYVTCSKVIPLTRLLNTKISTLTPKQNMAENLKINVLAEINKRLLPTEYVNTLAVATLLDPRFKNIHFQNALACSKAISRVKDLLSAIDKQAEDEQATEEVIVTQKNDANDLWSDHYRLVNEKNSLSMVQSESESTSMPFELNSFLKSPLVDLKEDPLELWNRVLGCSYPMLKKIAIKHLTCAATSTSSERLFSKAGQTLYQQRNRLKGKLLSKLLILQSIDKKLWDF</sequence>
<evidence type="ECO:0000256" key="6">
    <source>
        <dbReference type="ARBA" id="ARBA00023125"/>
    </source>
</evidence>
<dbReference type="InterPro" id="IPR008906">
    <property type="entry name" value="HATC_C_dom"/>
</dbReference>
<dbReference type="AlphaFoldDB" id="A0A2H1X2G2"/>
<dbReference type="Pfam" id="PF05699">
    <property type="entry name" value="Dimer_Tnp_hAT"/>
    <property type="match status" value="1"/>
</dbReference>
<dbReference type="PANTHER" id="PTHR46481">
    <property type="entry name" value="ZINC FINGER BED DOMAIN-CONTAINING PROTEIN 4"/>
    <property type="match status" value="1"/>
</dbReference>
<dbReference type="InterPro" id="IPR052035">
    <property type="entry name" value="ZnF_BED_domain_contain"/>
</dbReference>
<dbReference type="Gene3D" id="1.10.10.1070">
    <property type="entry name" value="Zinc finger, BED domain-containing"/>
    <property type="match status" value="1"/>
</dbReference>
<evidence type="ECO:0000256" key="2">
    <source>
        <dbReference type="ARBA" id="ARBA00022723"/>
    </source>
</evidence>
<proteinExistence type="predicted"/>
<gene>
    <name evidence="11" type="ORF">SFRICE_015994</name>
</gene>
<evidence type="ECO:0000313" key="11">
    <source>
        <dbReference type="EMBL" id="SOQ58824.1"/>
    </source>
</evidence>
<dbReference type="InterPro" id="IPR036236">
    <property type="entry name" value="Znf_C2H2_sf"/>
</dbReference>
<keyword evidence="4" id="KW-0862">Zinc</keyword>
<reference evidence="11" key="1">
    <citation type="submission" date="2016-07" db="EMBL/GenBank/DDBJ databases">
        <authorList>
            <person name="Bretaudeau A."/>
        </authorList>
    </citation>
    <scope>NUCLEOTIDE SEQUENCE</scope>
    <source>
        <strain evidence="11">Rice</strain>
        <tissue evidence="11">Whole body</tissue>
    </source>
</reference>
<dbReference type="GO" id="GO:0009791">
    <property type="term" value="P:post-embryonic development"/>
    <property type="evidence" value="ECO:0007669"/>
    <property type="project" value="UniProtKB-ARBA"/>
</dbReference>
<evidence type="ECO:0000256" key="8">
    <source>
        <dbReference type="ARBA" id="ARBA00023242"/>
    </source>
</evidence>
<dbReference type="GO" id="GO:0008270">
    <property type="term" value="F:zinc ion binding"/>
    <property type="evidence" value="ECO:0007669"/>
    <property type="project" value="UniProtKB-KW"/>
</dbReference>
<dbReference type="PROSITE" id="PS50808">
    <property type="entry name" value="ZF_BED"/>
    <property type="match status" value="1"/>
</dbReference>
<evidence type="ECO:0000256" key="9">
    <source>
        <dbReference type="PROSITE-ProRule" id="PRU00027"/>
    </source>
</evidence>
<evidence type="ECO:0000259" key="10">
    <source>
        <dbReference type="PROSITE" id="PS50808"/>
    </source>
</evidence>
<dbReference type="GO" id="GO:0003677">
    <property type="term" value="F:DNA binding"/>
    <property type="evidence" value="ECO:0007669"/>
    <property type="project" value="UniProtKB-KW"/>
</dbReference>
<accession>A0A2H1X2G2</accession>
<keyword evidence="2" id="KW-0479">Metal-binding</keyword>
<dbReference type="PANTHER" id="PTHR46481:SF10">
    <property type="entry name" value="ZINC FINGER BED DOMAIN-CONTAINING PROTEIN 39"/>
    <property type="match status" value="1"/>
</dbReference>
<feature type="domain" description="BED-type" evidence="10">
    <location>
        <begin position="15"/>
        <end position="65"/>
    </location>
</feature>
<dbReference type="GO" id="GO:0046983">
    <property type="term" value="F:protein dimerization activity"/>
    <property type="evidence" value="ECO:0007669"/>
    <property type="project" value="InterPro"/>
</dbReference>
<dbReference type="InterPro" id="IPR003656">
    <property type="entry name" value="Znf_BED"/>
</dbReference>
<keyword evidence="3 9" id="KW-0863">Zinc-finger</keyword>
<comment type="subcellular location">
    <subcellularLocation>
        <location evidence="1">Nucleus</location>
    </subcellularLocation>
</comment>
<dbReference type="GO" id="GO:0005634">
    <property type="term" value="C:nucleus"/>
    <property type="evidence" value="ECO:0007669"/>
    <property type="project" value="UniProtKB-SubCell"/>
</dbReference>
<keyword evidence="8" id="KW-0539">Nucleus</keyword>
<evidence type="ECO:0000256" key="7">
    <source>
        <dbReference type="ARBA" id="ARBA00023163"/>
    </source>
</evidence>
<evidence type="ECO:0000256" key="5">
    <source>
        <dbReference type="ARBA" id="ARBA00023015"/>
    </source>
</evidence>
<dbReference type="SUPFAM" id="SSF57667">
    <property type="entry name" value="beta-beta-alpha zinc fingers"/>
    <property type="match status" value="1"/>
</dbReference>
<dbReference type="EMBL" id="ODYU01012490">
    <property type="protein sequence ID" value="SOQ58824.1"/>
    <property type="molecule type" value="Genomic_DNA"/>
</dbReference>
<dbReference type="SMART" id="SM00614">
    <property type="entry name" value="ZnF_BED"/>
    <property type="match status" value="1"/>
</dbReference>
<dbReference type="SUPFAM" id="SSF53098">
    <property type="entry name" value="Ribonuclease H-like"/>
    <property type="match status" value="1"/>
</dbReference>
<dbReference type="Pfam" id="PF02892">
    <property type="entry name" value="zf-BED"/>
    <property type="match status" value="1"/>
</dbReference>
<evidence type="ECO:0000256" key="1">
    <source>
        <dbReference type="ARBA" id="ARBA00004123"/>
    </source>
</evidence>
<protein>
    <submittedName>
        <fullName evidence="11">SFRICE_015994</fullName>
    </submittedName>
</protein>
<evidence type="ECO:0000256" key="3">
    <source>
        <dbReference type="ARBA" id="ARBA00022771"/>
    </source>
</evidence>
<organism evidence="11">
    <name type="scientific">Spodoptera frugiperda</name>
    <name type="common">Fall armyworm</name>
    <dbReference type="NCBI Taxonomy" id="7108"/>
    <lineage>
        <taxon>Eukaryota</taxon>
        <taxon>Metazoa</taxon>
        <taxon>Ecdysozoa</taxon>
        <taxon>Arthropoda</taxon>
        <taxon>Hexapoda</taxon>
        <taxon>Insecta</taxon>
        <taxon>Pterygota</taxon>
        <taxon>Neoptera</taxon>
        <taxon>Endopterygota</taxon>
        <taxon>Lepidoptera</taxon>
        <taxon>Glossata</taxon>
        <taxon>Ditrysia</taxon>
        <taxon>Noctuoidea</taxon>
        <taxon>Noctuidae</taxon>
        <taxon>Amphipyrinae</taxon>
        <taxon>Spodoptera</taxon>
    </lineage>
</organism>
<evidence type="ECO:0000256" key="4">
    <source>
        <dbReference type="ARBA" id="ARBA00022833"/>
    </source>
</evidence>